<sequence length="772" mass="83636">MQVRADSTSLEQSRGHQLLHRWSVAITLAITTLPFLQVLIGRQTAMYEDSLDYNVPNIVNSWHAIKSGHSPFWTPFVYSGFNRLGAGQIGIFYPPNLLFAVLGPVTAYRWWLLAHLWIAAGGAYAWSWHRWRSKPGAIVSGFGYALGGFMVLHIVHMSLLAPAALIPWALLGLDLVIDRWTLPRAALCSGSIALVALSGHPQGLWMCLAALGILGFAELVRSGRGWQPWGRALAGMGLGVGVAAIQLIPVRLLSQTSIRPRLTQEEAFTFASAPRHLLSLFAPRLLGGYSGLHAAAWNETDPTLPVHEVTNYLMITLLAIAAIGFWDNRRDRRTIGLAALAVFGILMSLAGNTPFGRLAFHIVPLASSFRAWSRVSLLTSLAVVSLAAAGVRALLREPARYVLGLLATCVVPLVITVAAPLLWRNHNLFAPGSARVVAMVWPILLLGTLCLVVIAMGTRAPKWAAGALVLVCAVDATAFAFTGQWRSLQVAPSAARQWFSASTEPFGTAIDAPGGVDRWVSSDVTARSWGLVKRRDTVMGYDPLIQRNYSDLAAGMSYSGVIGRGDFWEKGQLSDILRVTTYVGAPDRAPADPSWNGGGTMTGLPYLRRWTRKPRLPESYLVGDAELATTNNIYWLVRDRKNDLRNIVYVEPGMPGTDRAVADLLKRGNAGASSGAMSEYGRGTYEVDATRAALLVVSYAWLDGWHATVDGRSVPVTRANGLVLGVQVPAGHHVVHLRFSPPGLRFGALLSLLSLVLLVVPTAAAVALRRRH</sequence>
<dbReference type="EMBL" id="CAFBQP010000078">
    <property type="protein sequence ID" value="CAB5066529.1"/>
    <property type="molecule type" value="Genomic_DNA"/>
</dbReference>
<feature type="transmembrane region" description="Helical" evidence="1">
    <location>
        <begin position="138"/>
        <end position="171"/>
    </location>
</feature>
<feature type="transmembrane region" description="Helical" evidence="1">
    <location>
        <begin position="203"/>
        <end position="220"/>
    </location>
</feature>
<proteinExistence type="predicted"/>
<name>A0A6J6QXQ8_9ZZZZ</name>
<dbReference type="InterPro" id="IPR018580">
    <property type="entry name" value="Uncharacterised_YfhO"/>
</dbReference>
<organism evidence="2">
    <name type="scientific">freshwater metagenome</name>
    <dbReference type="NCBI Taxonomy" id="449393"/>
    <lineage>
        <taxon>unclassified sequences</taxon>
        <taxon>metagenomes</taxon>
        <taxon>ecological metagenomes</taxon>
    </lineage>
</organism>
<protein>
    <submittedName>
        <fullName evidence="2">Unannotated protein</fullName>
    </submittedName>
</protein>
<feature type="transmembrane region" description="Helical" evidence="1">
    <location>
        <begin position="21"/>
        <end position="40"/>
    </location>
</feature>
<evidence type="ECO:0000256" key="1">
    <source>
        <dbReference type="SAM" id="Phobius"/>
    </source>
</evidence>
<dbReference type="Pfam" id="PF09586">
    <property type="entry name" value="YfhO"/>
    <property type="match status" value="1"/>
</dbReference>
<dbReference type="AlphaFoldDB" id="A0A6J6QXQ8"/>
<evidence type="ECO:0000313" key="4">
    <source>
        <dbReference type="EMBL" id="CAB5066529.1"/>
    </source>
</evidence>
<feature type="transmembrane region" description="Helical" evidence="1">
    <location>
        <begin position="746"/>
        <end position="768"/>
    </location>
</feature>
<feature type="transmembrane region" description="Helical" evidence="1">
    <location>
        <begin position="232"/>
        <end position="252"/>
    </location>
</feature>
<dbReference type="EMBL" id="CAEZYY010000008">
    <property type="protein sequence ID" value="CAB4748857.1"/>
    <property type="molecule type" value="Genomic_DNA"/>
</dbReference>
<evidence type="ECO:0000313" key="3">
    <source>
        <dbReference type="EMBL" id="CAB4748857.1"/>
    </source>
</evidence>
<dbReference type="PANTHER" id="PTHR38454:SF1">
    <property type="entry name" value="INTEGRAL MEMBRANE PROTEIN"/>
    <property type="match status" value="1"/>
</dbReference>
<dbReference type="EMBL" id="CAEZXX010000097">
    <property type="protein sequence ID" value="CAB4715552.1"/>
    <property type="molecule type" value="Genomic_DNA"/>
</dbReference>
<accession>A0A6J6QXQ8</accession>
<keyword evidence="1" id="KW-0812">Transmembrane</keyword>
<keyword evidence="1" id="KW-0472">Membrane</keyword>
<feature type="transmembrane region" description="Helical" evidence="1">
    <location>
        <begin position="402"/>
        <end position="423"/>
    </location>
</feature>
<keyword evidence="1" id="KW-1133">Transmembrane helix</keyword>
<feature type="transmembrane region" description="Helical" evidence="1">
    <location>
        <begin position="375"/>
        <end position="395"/>
    </location>
</feature>
<dbReference type="PANTHER" id="PTHR38454">
    <property type="entry name" value="INTEGRAL MEMBRANE PROTEIN-RELATED"/>
    <property type="match status" value="1"/>
</dbReference>
<gene>
    <name evidence="2" type="ORF">UFOPK2602_01401</name>
    <name evidence="3" type="ORF">UFOPK2806_00887</name>
    <name evidence="4" type="ORF">UFOPK4306_01847</name>
</gene>
<evidence type="ECO:0000313" key="2">
    <source>
        <dbReference type="EMBL" id="CAB4715552.1"/>
    </source>
</evidence>
<feature type="transmembrane region" description="Helical" evidence="1">
    <location>
        <begin position="435"/>
        <end position="456"/>
    </location>
</feature>
<feature type="transmembrane region" description="Helical" evidence="1">
    <location>
        <begin position="108"/>
        <end position="126"/>
    </location>
</feature>
<feature type="transmembrane region" description="Helical" evidence="1">
    <location>
        <begin position="335"/>
        <end position="355"/>
    </location>
</feature>
<feature type="transmembrane region" description="Helical" evidence="1">
    <location>
        <begin position="463"/>
        <end position="485"/>
    </location>
</feature>
<reference evidence="2" key="1">
    <citation type="submission" date="2020-05" db="EMBL/GenBank/DDBJ databases">
        <authorList>
            <person name="Chiriac C."/>
            <person name="Salcher M."/>
            <person name="Ghai R."/>
            <person name="Kavagutti S V."/>
        </authorList>
    </citation>
    <scope>NUCLEOTIDE SEQUENCE</scope>
</reference>